<dbReference type="PROSITE" id="PS51257">
    <property type="entry name" value="PROKAR_LIPOPROTEIN"/>
    <property type="match status" value="1"/>
</dbReference>
<evidence type="ECO:0000256" key="2">
    <source>
        <dbReference type="SAM" id="SignalP"/>
    </source>
</evidence>
<accession>A0ABY6CYU0</accession>
<keyword evidence="1 2" id="KW-0732">Signal</keyword>
<dbReference type="PANTHER" id="PTHR16026">
    <property type="entry name" value="CARTILAGE ACIDIC PROTEIN 1"/>
    <property type="match status" value="1"/>
</dbReference>
<dbReference type="Proteomes" id="UP001062165">
    <property type="component" value="Chromosome"/>
</dbReference>
<keyword evidence="5" id="KW-1185">Reference proteome</keyword>
<dbReference type="RefSeq" id="WP_263050815.1">
    <property type="nucleotide sequence ID" value="NZ_CP106735.1"/>
</dbReference>
<dbReference type="InterPro" id="IPR011519">
    <property type="entry name" value="UnbV_ASPIC"/>
</dbReference>
<feature type="chain" id="PRO_5046172350" evidence="2">
    <location>
        <begin position="22"/>
        <end position="1106"/>
    </location>
</feature>
<reference evidence="4" key="1">
    <citation type="submission" date="2022-10" db="EMBL/GenBank/DDBJ databases">
        <title>Comparative genomics and taxonomic characterization of three novel marine species of genus Reichenbachiella exhibiting antioxidant and polysaccharide degradation activities.</title>
        <authorList>
            <person name="Muhammad N."/>
            <person name="Lee Y.-J."/>
            <person name="Ko J."/>
            <person name="Kim S.-G."/>
        </authorList>
    </citation>
    <scope>NUCLEOTIDE SEQUENCE</scope>
    <source>
        <strain evidence="4">Wsw4-B4</strain>
    </source>
</reference>
<organism evidence="4 5">
    <name type="scientific">Reichenbachiella carrageenanivorans</name>
    <dbReference type="NCBI Taxonomy" id="2979869"/>
    <lineage>
        <taxon>Bacteria</taxon>
        <taxon>Pseudomonadati</taxon>
        <taxon>Bacteroidota</taxon>
        <taxon>Cytophagia</taxon>
        <taxon>Cytophagales</taxon>
        <taxon>Reichenbachiellaceae</taxon>
        <taxon>Reichenbachiella</taxon>
    </lineage>
</organism>
<dbReference type="Pfam" id="PF07593">
    <property type="entry name" value="UnbV_ASPIC"/>
    <property type="match status" value="1"/>
</dbReference>
<proteinExistence type="predicted"/>
<feature type="domain" description="ASPIC/UnbV" evidence="3">
    <location>
        <begin position="535"/>
        <end position="603"/>
    </location>
</feature>
<feature type="signal peptide" evidence="2">
    <location>
        <begin position="1"/>
        <end position="21"/>
    </location>
</feature>
<evidence type="ECO:0000313" key="4">
    <source>
        <dbReference type="EMBL" id="UXX79072.1"/>
    </source>
</evidence>
<gene>
    <name evidence="4" type="ORF">N7E81_17090</name>
</gene>
<protein>
    <submittedName>
        <fullName evidence="4">VCBS repeat-containing protein</fullName>
    </submittedName>
</protein>
<sequence>MTGKKNVFNLLMALWYMSVLMSCDPTTHKESKPQLFTYLPSSSTSVNFVNPIIESEDYHYYQYIYAYMGGGVASADFNNDGLEDLFFVSNTQADQLYLNQGNLKFKNISQTTGITHADGFDAGVTIVDVNQDGFLDIYICRAGWLPDEDLYTNLLYINNGDLTFSERANEYGLDDANRSVMATFFDYDKDGDLDMYLVNSPEVTSDYRNIYPIEDLKTDQATIALKGSDKLYRNEGNHQYVDVSASSGILPDRGFGLHAQVGDLNQDGWLDIYVSNDLEYPDFVFLNNQDGTFSEAAEKVVKHMSYYSMGSDMADLDNDTQMDLMVLDMNPEDYIRAKTTMSMTSPAKFHQMVDQGYHYQYMHNMLQRNNGDGTFSEIAQLAGMANTDWSWATLLADFDLDGFNDIYVTNGVFRDVIDQDANIQIGMTARKRGRKPSDAEFLEYTQMLPQQKMNNYLFRNRGDLTFENMTQTWADTLSTFSNGAIYADLDNDGDLEIVVNNINDKATILKNEAIELGLGQYLKLQFKGPAHNRNGIGVRAKVTFENQTSQVRQLINSRGFLSSVSNTLHFGFSKSNQIHQVEITWPDGKTQTIRSVVPNQLLTVDYTVAINEPKSETATKPLFAKQTLGETHDEILYDDYVDQVLLPYKLSQMGPAVATSDINGDGIEDLYLGGSRSFSGKILMGTEDGFHPIVTPDFESDQRHEDVAAVFFDADQDGDQDLYVVSGSYEYPIGHPALQDRLYANDGNGNFLRQQEALPAMVESGSVVVPADYDQDGDIDLFVGGRLIPSKYPHAPRSFLLINEKGTFKDKTVELAPELAYLGMVTSAQWADIDQNGTDDLILAGEWMGIEVLVNTQGKLRRSTSYENLAQQVGWWNQLVVDDIDQDGDLDIVTGNLGLNSKHHAAIDKPYHVYANDFDQSGTEDVFLVKYYKDRQVPVRGKNCSTQQLPQLARSITSYSDFAHRDFDEIVGAGIQTAIHYQAVEFRSGIFRNQGNGFDFEPFTNHCQAFPINSILVADLNEDGHKDLILAGNNYMMEIETTRMDAGNGEVLMGSPNGRLQRLPYSQTGWKLDQDVRSLHLIRTADGGRSVLTANNNSSYQLHRIL</sequence>
<dbReference type="InterPro" id="IPR028994">
    <property type="entry name" value="Integrin_alpha_N"/>
</dbReference>
<dbReference type="EMBL" id="CP106735">
    <property type="protein sequence ID" value="UXX79072.1"/>
    <property type="molecule type" value="Genomic_DNA"/>
</dbReference>
<dbReference type="InterPro" id="IPR013517">
    <property type="entry name" value="FG-GAP"/>
</dbReference>
<dbReference type="SUPFAM" id="SSF69318">
    <property type="entry name" value="Integrin alpha N-terminal domain"/>
    <property type="match status" value="3"/>
</dbReference>
<evidence type="ECO:0000313" key="5">
    <source>
        <dbReference type="Proteomes" id="UP001062165"/>
    </source>
</evidence>
<evidence type="ECO:0000256" key="1">
    <source>
        <dbReference type="ARBA" id="ARBA00022729"/>
    </source>
</evidence>
<dbReference type="PANTHER" id="PTHR16026:SF0">
    <property type="entry name" value="CARTILAGE ACIDIC PROTEIN 1"/>
    <property type="match status" value="1"/>
</dbReference>
<name>A0ABY6CYU0_9BACT</name>
<dbReference type="InterPro" id="IPR027039">
    <property type="entry name" value="Crtac1"/>
</dbReference>
<evidence type="ECO:0000259" key="3">
    <source>
        <dbReference type="Pfam" id="PF07593"/>
    </source>
</evidence>
<dbReference type="Gene3D" id="2.130.10.130">
    <property type="entry name" value="Integrin alpha, N-terminal"/>
    <property type="match status" value="3"/>
</dbReference>
<dbReference type="Pfam" id="PF13517">
    <property type="entry name" value="FG-GAP_3"/>
    <property type="match status" value="6"/>
</dbReference>